<comment type="caution">
    <text evidence="2">The sequence shown here is derived from an EMBL/GenBank/DDBJ whole genome shotgun (WGS) entry which is preliminary data.</text>
</comment>
<feature type="transmembrane region" description="Helical" evidence="1">
    <location>
        <begin position="114"/>
        <end position="134"/>
    </location>
</feature>
<accession>A0A3M7QUB2</accession>
<feature type="transmembrane region" description="Helical" evidence="1">
    <location>
        <begin position="88"/>
        <end position="108"/>
    </location>
</feature>
<dbReference type="Proteomes" id="UP000276133">
    <property type="component" value="Unassembled WGS sequence"/>
</dbReference>
<gene>
    <name evidence="2" type="ORF">BpHYR1_014001</name>
</gene>
<evidence type="ECO:0000313" key="2">
    <source>
        <dbReference type="EMBL" id="RNA14946.1"/>
    </source>
</evidence>
<reference evidence="2 3" key="1">
    <citation type="journal article" date="2018" name="Sci. Rep.">
        <title>Genomic signatures of local adaptation to the degree of environmental predictability in rotifers.</title>
        <authorList>
            <person name="Franch-Gras L."/>
            <person name="Hahn C."/>
            <person name="Garcia-Roger E.M."/>
            <person name="Carmona M.J."/>
            <person name="Serra M."/>
            <person name="Gomez A."/>
        </authorList>
    </citation>
    <scope>NUCLEOTIDE SEQUENCE [LARGE SCALE GENOMIC DNA]</scope>
    <source>
        <strain evidence="2">HYR1</strain>
    </source>
</reference>
<keyword evidence="1" id="KW-0472">Membrane</keyword>
<keyword evidence="1" id="KW-1133">Transmembrane helix</keyword>
<dbReference type="EMBL" id="REGN01005081">
    <property type="protein sequence ID" value="RNA14946.1"/>
    <property type="molecule type" value="Genomic_DNA"/>
</dbReference>
<dbReference type="OrthoDB" id="119028at2759"/>
<evidence type="ECO:0000313" key="3">
    <source>
        <dbReference type="Proteomes" id="UP000276133"/>
    </source>
</evidence>
<name>A0A3M7QUB2_BRAPC</name>
<proteinExistence type="predicted"/>
<protein>
    <submittedName>
        <fullName evidence="2">Uncharacterized protein</fullName>
    </submittedName>
</protein>
<dbReference type="AlphaFoldDB" id="A0A3M7QUB2"/>
<sequence length="139" mass="16151">MFFLFNKTDQNVKTSYLKIFCEHNCCEHISANIRTTAEIPLSAKNIPIGEKRKPGRPAKAIQALIIHFKSGSKDLWVFFFTHYKINIIFANICTIPCLQMLFLMYHLHEPSIKPALYCIMLALFSPIAYFIEIFQSFIK</sequence>
<organism evidence="2 3">
    <name type="scientific">Brachionus plicatilis</name>
    <name type="common">Marine rotifer</name>
    <name type="synonym">Brachionus muelleri</name>
    <dbReference type="NCBI Taxonomy" id="10195"/>
    <lineage>
        <taxon>Eukaryota</taxon>
        <taxon>Metazoa</taxon>
        <taxon>Spiralia</taxon>
        <taxon>Gnathifera</taxon>
        <taxon>Rotifera</taxon>
        <taxon>Eurotatoria</taxon>
        <taxon>Monogononta</taxon>
        <taxon>Pseudotrocha</taxon>
        <taxon>Ploima</taxon>
        <taxon>Brachionidae</taxon>
        <taxon>Brachionus</taxon>
    </lineage>
</organism>
<evidence type="ECO:0000256" key="1">
    <source>
        <dbReference type="SAM" id="Phobius"/>
    </source>
</evidence>
<keyword evidence="1" id="KW-0812">Transmembrane</keyword>
<keyword evidence="3" id="KW-1185">Reference proteome</keyword>